<dbReference type="RefSeq" id="WP_076475602.1">
    <property type="nucleotide sequence ID" value="NZ_FTNT01000001.1"/>
</dbReference>
<dbReference type="Gene3D" id="3.30.470.20">
    <property type="entry name" value="ATP-grasp fold, B domain"/>
    <property type="match status" value="1"/>
</dbReference>
<evidence type="ECO:0000313" key="3">
    <source>
        <dbReference type="EMBL" id="SIR62678.1"/>
    </source>
</evidence>
<keyword evidence="1" id="KW-0067">ATP-binding</keyword>
<sequence>MARSGITRLQNTQGESDRKHVCITFGRSFLTLDLARLLAAAGHKVTIVDSIPLAVTRFSNATYDFYKTPSPKFQPREYCLELARICREQKIDVVIPIHEETDIISMMTDVFPPECTLFLSDFVIENGLHNKYDFQQLLADRNIPTLRFAELRSPEDVAALDFTTPFALKQCYSRGSQKVMKVYPGDPLTGLEFDPTNPWLAQEWLKGDKYCTYSVCHEGKVYAHATYPVRYAIDHNSCLTFESVEHQGILDWVTDFIADIGFTGQVGFDFIENEERGLFTIECNPRATSGIMMFSPQDRVDRAFFGENDEIIFPDPYKRKMIGPGMLIYGWRKSARPPGVSLRQYVRDYWETDDVITSFTDMRPAFMVPFAYANILRDCAKYHVGLAEGFMHDHEWDGVRI</sequence>
<dbReference type="GO" id="GO:0005524">
    <property type="term" value="F:ATP binding"/>
    <property type="evidence" value="ECO:0007669"/>
    <property type="project" value="UniProtKB-UniRule"/>
</dbReference>
<proteinExistence type="predicted"/>
<name>A0A1N7CGC5_9NOCA</name>
<keyword evidence="1" id="KW-0547">Nucleotide-binding</keyword>
<dbReference type="InterPro" id="IPR003806">
    <property type="entry name" value="ATP-grasp_PylC-type"/>
</dbReference>
<dbReference type="SUPFAM" id="SSF56059">
    <property type="entry name" value="Glutathione synthetase ATP-binding domain-like"/>
    <property type="match status" value="1"/>
</dbReference>
<dbReference type="STRING" id="1344003.SAMN05445060_0118"/>
<evidence type="ECO:0000259" key="2">
    <source>
        <dbReference type="PROSITE" id="PS50975"/>
    </source>
</evidence>
<feature type="domain" description="ATP-grasp" evidence="2">
    <location>
        <begin position="135"/>
        <end position="313"/>
    </location>
</feature>
<reference evidence="3 4" key="1">
    <citation type="submission" date="2017-01" db="EMBL/GenBank/DDBJ databases">
        <authorList>
            <person name="Mah S.A."/>
            <person name="Swanson W.J."/>
            <person name="Moy G.W."/>
            <person name="Vacquier V.D."/>
        </authorList>
    </citation>
    <scope>NUCLEOTIDE SEQUENCE [LARGE SCALE GENOMIC DNA]</scope>
    <source>
        <strain evidence="3 4">CPCC 203464</strain>
    </source>
</reference>
<dbReference type="Gene3D" id="3.40.50.20">
    <property type="match status" value="1"/>
</dbReference>
<dbReference type="PROSITE" id="PS50975">
    <property type="entry name" value="ATP_GRASP"/>
    <property type="match status" value="1"/>
</dbReference>
<gene>
    <name evidence="3" type="ORF">SAMN05445060_0118</name>
</gene>
<dbReference type="Proteomes" id="UP000186218">
    <property type="component" value="Unassembled WGS sequence"/>
</dbReference>
<keyword evidence="4" id="KW-1185">Reference proteome</keyword>
<dbReference type="InterPro" id="IPR011761">
    <property type="entry name" value="ATP-grasp"/>
</dbReference>
<dbReference type="AlphaFoldDB" id="A0A1N7CGC5"/>
<evidence type="ECO:0000313" key="4">
    <source>
        <dbReference type="Proteomes" id="UP000186218"/>
    </source>
</evidence>
<accession>A0A1N7CGC5</accession>
<dbReference type="Pfam" id="PF02655">
    <property type="entry name" value="ATP-grasp_3"/>
    <property type="match status" value="1"/>
</dbReference>
<organism evidence="3 4">
    <name type="scientific">Williamsia sterculiae</name>
    <dbReference type="NCBI Taxonomy" id="1344003"/>
    <lineage>
        <taxon>Bacteria</taxon>
        <taxon>Bacillati</taxon>
        <taxon>Actinomycetota</taxon>
        <taxon>Actinomycetes</taxon>
        <taxon>Mycobacteriales</taxon>
        <taxon>Nocardiaceae</taxon>
        <taxon>Williamsia</taxon>
    </lineage>
</organism>
<protein>
    <submittedName>
        <fullName evidence="3">ATP-grasp domain-containing protein</fullName>
    </submittedName>
</protein>
<dbReference type="OrthoDB" id="40611at2"/>
<dbReference type="GO" id="GO:0046872">
    <property type="term" value="F:metal ion binding"/>
    <property type="evidence" value="ECO:0007669"/>
    <property type="project" value="InterPro"/>
</dbReference>
<dbReference type="EMBL" id="FTNT01000001">
    <property type="protein sequence ID" value="SIR62678.1"/>
    <property type="molecule type" value="Genomic_DNA"/>
</dbReference>
<evidence type="ECO:0000256" key="1">
    <source>
        <dbReference type="PROSITE-ProRule" id="PRU00409"/>
    </source>
</evidence>